<gene>
    <name evidence="2" type="ORF">BCR43DRAFT_485762</name>
    <name evidence="3" type="ORF">BCR43DRAFT_485765</name>
    <name evidence="4" type="ORF">BCR43DRAFT_485789</name>
    <name evidence="5" type="ORF">BCR43DRAFT_485800</name>
    <name evidence="1" type="ORF">BCR43DRAFT_498860</name>
</gene>
<sequence>MPQTRRGMLYVRTLDSFNPATTGEPNHPCSKRASLSFDAGQIYTRHADTDLKRSQCFSATSDWLFFIVWLRLP</sequence>
<accession>A0A1X2HMZ1</accession>
<dbReference type="InParanoid" id="A0A1X2HMZ1"/>
<evidence type="ECO:0000313" key="6">
    <source>
        <dbReference type="Proteomes" id="UP000242180"/>
    </source>
</evidence>
<evidence type="ECO:0000313" key="1">
    <source>
        <dbReference type="EMBL" id="ORY91300.1"/>
    </source>
</evidence>
<evidence type="ECO:0000313" key="5">
    <source>
        <dbReference type="EMBL" id="ORZ00794.1"/>
    </source>
</evidence>
<dbReference type="EMBL" id="MCGN01000002">
    <property type="protein sequence ID" value="ORZ00791.1"/>
    <property type="molecule type" value="Genomic_DNA"/>
</dbReference>
<organism evidence="2 6">
    <name type="scientific">Syncephalastrum racemosum</name>
    <name type="common">Filamentous fungus</name>
    <dbReference type="NCBI Taxonomy" id="13706"/>
    <lineage>
        <taxon>Eukaryota</taxon>
        <taxon>Fungi</taxon>
        <taxon>Fungi incertae sedis</taxon>
        <taxon>Mucoromycota</taxon>
        <taxon>Mucoromycotina</taxon>
        <taxon>Mucoromycetes</taxon>
        <taxon>Mucorales</taxon>
        <taxon>Syncephalastraceae</taxon>
        <taxon>Syncephalastrum</taxon>
    </lineage>
</organism>
<keyword evidence="6" id="KW-1185">Reference proteome</keyword>
<dbReference type="EMBL" id="MCGN01000011">
    <property type="protein sequence ID" value="ORY91300.1"/>
    <property type="molecule type" value="Genomic_DNA"/>
</dbReference>
<protein>
    <submittedName>
        <fullName evidence="2">Uncharacterized protein</fullName>
    </submittedName>
</protein>
<dbReference type="EMBL" id="MCGN01000002">
    <property type="protein sequence ID" value="ORZ00773.1"/>
    <property type="molecule type" value="Genomic_DNA"/>
</dbReference>
<dbReference type="AlphaFoldDB" id="A0A1X2HMZ1"/>
<evidence type="ECO:0000313" key="2">
    <source>
        <dbReference type="EMBL" id="ORZ00773.1"/>
    </source>
</evidence>
<reference evidence="2 6" key="1">
    <citation type="submission" date="2016-07" db="EMBL/GenBank/DDBJ databases">
        <title>Pervasive Adenine N6-methylation of Active Genes in Fungi.</title>
        <authorList>
            <consortium name="DOE Joint Genome Institute"/>
            <person name="Mondo S.J."/>
            <person name="Dannebaum R.O."/>
            <person name="Kuo R.C."/>
            <person name="Labutti K."/>
            <person name="Haridas S."/>
            <person name="Kuo A."/>
            <person name="Salamov A."/>
            <person name="Ahrendt S.R."/>
            <person name="Lipzen A."/>
            <person name="Sullivan W."/>
            <person name="Andreopoulos W.B."/>
            <person name="Clum A."/>
            <person name="Lindquist E."/>
            <person name="Daum C."/>
            <person name="Ramamoorthy G.K."/>
            <person name="Gryganskyi A."/>
            <person name="Culley D."/>
            <person name="Magnuson J.K."/>
            <person name="James T.Y."/>
            <person name="O'Malley M.A."/>
            <person name="Stajich J.E."/>
            <person name="Spatafora J.W."/>
            <person name="Visel A."/>
            <person name="Grigoriev I.V."/>
        </authorList>
    </citation>
    <scope>NUCLEOTIDE SEQUENCE [LARGE SCALE GENOMIC DNA]</scope>
    <source>
        <strain evidence="2 6">NRRL 2496</strain>
    </source>
</reference>
<dbReference type="EMBL" id="MCGN01000002">
    <property type="protein sequence ID" value="ORZ00776.1"/>
    <property type="molecule type" value="Genomic_DNA"/>
</dbReference>
<evidence type="ECO:0000313" key="3">
    <source>
        <dbReference type="EMBL" id="ORZ00776.1"/>
    </source>
</evidence>
<proteinExistence type="predicted"/>
<dbReference type="EMBL" id="MCGN01000002">
    <property type="protein sequence ID" value="ORZ00794.1"/>
    <property type="molecule type" value="Genomic_DNA"/>
</dbReference>
<dbReference type="Proteomes" id="UP000242180">
    <property type="component" value="Unassembled WGS sequence"/>
</dbReference>
<evidence type="ECO:0000313" key="4">
    <source>
        <dbReference type="EMBL" id="ORZ00791.1"/>
    </source>
</evidence>
<comment type="caution">
    <text evidence="2">The sequence shown here is derived from an EMBL/GenBank/DDBJ whole genome shotgun (WGS) entry which is preliminary data.</text>
</comment>
<name>A0A1X2HMZ1_SYNRA</name>